<sequence length="116" mass="13131">MIIIQIPVFPSLCYDSRPFGSSDYCLVRSKVAIDLSKSEYIARIGEKLMCYPLVSHIFWFLTKAVQRIFCQQSFPPLRRVGGSLIYNSNKKADLSSTLIRLKSTLDDVGTEPQPIV</sequence>
<proteinExistence type="predicted"/>
<reference evidence="1 2" key="1">
    <citation type="journal article" date="2019" name="Commun. Biol.">
        <title>The bagworm genome reveals a unique fibroin gene that provides high tensile strength.</title>
        <authorList>
            <person name="Kono N."/>
            <person name="Nakamura H."/>
            <person name="Ohtoshi R."/>
            <person name="Tomita M."/>
            <person name="Numata K."/>
            <person name="Arakawa K."/>
        </authorList>
    </citation>
    <scope>NUCLEOTIDE SEQUENCE [LARGE SCALE GENOMIC DNA]</scope>
</reference>
<comment type="caution">
    <text evidence="1">The sequence shown here is derived from an EMBL/GenBank/DDBJ whole genome shotgun (WGS) entry which is preliminary data.</text>
</comment>
<dbReference type="EMBL" id="BGZK01000863">
    <property type="protein sequence ID" value="GBP63205.1"/>
    <property type="molecule type" value="Genomic_DNA"/>
</dbReference>
<name>A0A4C1XLV7_EUMVA</name>
<dbReference type="Proteomes" id="UP000299102">
    <property type="component" value="Unassembled WGS sequence"/>
</dbReference>
<keyword evidence="2" id="KW-1185">Reference proteome</keyword>
<dbReference type="AlphaFoldDB" id="A0A4C1XLV7"/>
<evidence type="ECO:0000313" key="1">
    <source>
        <dbReference type="EMBL" id="GBP63205.1"/>
    </source>
</evidence>
<evidence type="ECO:0000313" key="2">
    <source>
        <dbReference type="Proteomes" id="UP000299102"/>
    </source>
</evidence>
<accession>A0A4C1XLV7</accession>
<protein>
    <submittedName>
        <fullName evidence="1">Uncharacterized protein</fullName>
    </submittedName>
</protein>
<organism evidence="1 2">
    <name type="scientific">Eumeta variegata</name>
    <name type="common">Bagworm moth</name>
    <name type="synonym">Eumeta japonica</name>
    <dbReference type="NCBI Taxonomy" id="151549"/>
    <lineage>
        <taxon>Eukaryota</taxon>
        <taxon>Metazoa</taxon>
        <taxon>Ecdysozoa</taxon>
        <taxon>Arthropoda</taxon>
        <taxon>Hexapoda</taxon>
        <taxon>Insecta</taxon>
        <taxon>Pterygota</taxon>
        <taxon>Neoptera</taxon>
        <taxon>Endopterygota</taxon>
        <taxon>Lepidoptera</taxon>
        <taxon>Glossata</taxon>
        <taxon>Ditrysia</taxon>
        <taxon>Tineoidea</taxon>
        <taxon>Psychidae</taxon>
        <taxon>Oiketicinae</taxon>
        <taxon>Eumeta</taxon>
    </lineage>
</organism>
<gene>
    <name evidence="1" type="ORF">EVAR_89472_1</name>
</gene>